<protein>
    <submittedName>
        <fullName evidence="2">Uncharacterized protein</fullName>
    </submittedName>
</protein>
<dbReference type="Proteomes" id="UP000287972">
    <property type="component" value="Unassembled WGS sequence"/>
</dbReference>
<sequence>MSDEENSQTSTERLNSEVQHDTQLSSPPKGTRYLHLQQLDKDLQNMKNHQDKELEERLRNVPEKYRIDSTN</sequence>
<comment type="caution">
    <text evidence="2">The sequence shown here is derived from an EMBL/GenBank/DDBJ whole genome shotgun (WGS) entry which is preliminary data.</text>
</comment>
<dbReference type="EMBL" id="NKCL01001639">
    <property type="protein sequence ID" value="RSL38579.1"/>
    <property type="molecule type" value="Genomic_DNA"/>
</dbReference>
<reference evidence="2 3" key="1">
    <citation type="submission" date="2017-06" db="EMBL/GenBank/DDBJ databases">
        <title>Comparative genomic analysis of Ambrosia Fusariam Clade fungi.</title>
        <authorList>
            <person name="Stajich J.E."/>
            <person name="Carrillo J."/>
            <person name="Kijimoto T."/>
            <person name="Eskalen A."/>
            <person name="O'Donnell K."/>
            <person name="Kasson M."/>
        </authorList>
    </citation>
    <scope>NUCLEOTIDE SEQUENCE [LARGE SCALE GENOMIC DNA]</scope>
    <source>
        <strain evidence="2 3">NRRL62606</strain>
    </source>
</reference>
<evidence type="ECO:0000313" key="3">
    <source>
        <dbReference type="Proteomes" id="UP000287972"/>
    </source>
</evidence>
<name>A0A428NCX5_9HYPO</name>
<proteinExistence type="predicted"/>
<feature type="region of interest" description="Disordered" evidence="1">
    <location>
        <begin position="45"/>
        <end position="71"/>
    </location>
</feature>
<dbReference type="AlphaFoldDB" id="A0A428NCX5"/>
<accession>A0A428NCX5</accession>
<keyword evidence="3" id="KW-1185">Reference proteome</keyword>
<organism evidence="2 3">
    <name type="scientific">Fusarium floridanum</name>
    <dbReference type="NCBI Taxonomy" id="1325733"/>
    <lineage>
        <taxon>Eukaryota</taxon>
        <taxon>Fungi</taxon>
        <taxon>Dikarya</taxon>
        <taxon>Ascomycota</taxon>
        <taxon>Pezizomycotina</taxon>
        <taxon>Sordariomycetes</taxon>
        <taxon>Hypocreomycetidae</taxon>
        <taxon>Hypocreales</taxon>
        <taxon>Nectriaceae</taxon>
        <taxon>Fusarium</taxon>
        <taxon>Fusarium solani species complex</taxon>
    </lineage>
</organism>
<evidence type="ECO:0000313" key="2">
    <source>
        <dbReference type="EMBL" id="RSL38579.1"/>
    </source>
</evidence>
<evidence type="ECO:0000256" key="1">
    <source>
        <dbReference type="SAM" id="MobiDB-lite"/>
    </source>
</evidence>
<gene>
    <name evidence="2" type="ORF">CEP51_016903</name>
</gene>
<feature type="region of interest" description="Disordered" evidence="1">
    <location>
        <begin position="1"/>
        <end position="33"/>
    </location>
</feature>